<feature type="compositionally biased region" description="Basic and acidic residues" evidence="3">
    <location>
        <begin position="428"/>
        <end position="437"/>
    </location>
</feature>
<dbReference type="Gene3D" id="3.40.50.2000">
    <property type="entry name" value="Glycogen Phosphorylase B"/>
    <property type="match status" value="2"/>
</dbReference>
<dbReference type="EMBL" id="PXYI01000017">
    <property type="protein sequence ID" value="PSJ36219.1"/>
    <property type="molecule type" value="Genomic_DNA"/>
</dbReference>
<dbReference type="CDD" id="cd03820">
    <property type="entry name" value="GT4_AmsD-like"/>
    <property type="match status" value="1"/>
</dbReference>
<organism evidence="5 6">
    <name type="scientific">Allosphingosinicella deserti</name>
    <dbReference type="NCBI Taxonomy" id="2116704"/>
    <lineage>
        <taxon>Bacteria</taxon>
        <taxon>Pseudomonadati</taxon>
        <taxon>Pseudomonadota</taxon>
        <taxon>Alphaproteobacteria</taxon>
        <taxon>Sphingomonadales</taxon>
        <taxon>Sphingomonadaceae</taxon>
        <taxon>Allosphingosinicella</taxon>
    </lineage>
</organism>
<dbReference type="GO" id="GO:0016757">
    <property type="term" value="F:glycosyltransferase activity"/>
    <property type="evidence" value="ECO:0007669"/>
    <property type="project" value="UniProtKB-KW"/>
</dbReference>
<comment type="caution">
    <text evidence="5">The sequence shown here is derived from an EMBL/GenBank/DDBJ whole genome shotgun (WGS) entry which is preliminary data.</text>
</comment>
<feature type="region of interest" description="Disordered" evidence="3">
    <location>
        <begin position="417"/>
        <end position="448"/>
    </location>
</feature>
<evidence type="ECO:0000313" key="5">
    <source>
        <dbReference type="EMBL" id="PSJ36219.1"/>
    </source>
</evidence>
<proteinExistence type="predicted"/>
<dbReference type="Pfam" id="PF13579">
    <property type="entry name" value="Glyco_trans_4_4"/>
    <property type="match status" value="1"/>
</dbReference>
<evidence type="ECO:0000256" key="2">
    <source>
        <dbReference type="ARBA" id="ARBA00022679"/>
    </source>
</evidence>
<feature type="domain" description="Glycosyltransferase subfamily 4-like N-terminal" evidence="4">
    <location>
        <begin position="67"/>
        <end position="224"/>
    </location>
</feature>
<keyword evidence="1" id="KW-0328">Glycosyltransferase</keyword>
<sequence>MTSGANPFGGCCGGSAAPIMLRCAQLQGMFVSQRLDGSGSLHRSRHERPLSGGCKGIALVLSGLGAGGTERVACSLANHWASDGRKIHVIALDRENDPSYYDYHTDVELVRLGLPPQRRPAAQAALAIARRALAIRNAIRNAAPDVVLSFLTRQNILTLAATRGMSVPVVVSERSNPERQHPGPLWHWLRNRLYPRAARLVVMTNGARDFFSPAIAARTSIIPNPVVLPSGWRARRGNNRLVAVGRLETVKRFDRLLRAFHAVAARHPAWTLTIWGEGPERAALEQLTRRLGLDGRVELPGVTEMPGGWIETADAFVLTSDYEGWPNVLAEAMASGLPVIAVDCPHGPSDMIRHRHDGFLVSPDEPADLTAAIDELLGDPLLRDRLGTASAASAARFAPAPIMDLWEEIVADVCGRTMPKAPSPVSVGDRRAGRAGRELPQPQGGPAG</sequence>
<gene>
    <name evidence="5" type="ORF">C7I55_27235</name>
</gene>
<dbReference type="InterPro" id="IPR028098">
    <property type="entry name" value="Glyco_trans_4-like_N"/>
</dbReference>
<protein>
    <submittedName>
        <fullName evidence="5">Amylovoran biosynthesis protein AmsD</fullName>
    </submittedName>
</protein>
<dbReference type="PANTHER" id="PTHR12526">
    <property type="entry name" value="GLYCOSYLTRANSFERASE"/>
    <property type="match status" value="1"/>
</dbReference>
<dbReference type="SUPFAM" id="SSF53756">
    <property type="entry name" value="UDP-Glycosyltransferase/glycogen phosphorylase"/>
    <property type="match status" value="1"/>
</dbReference>
<reference evidence="5 6" key="1">
    <citation type="submission" date="2018-03" db="EMBL/GenBank/DDBJ databases">
        <title>The draft genome of Sphingosinicella sp. GL-C-18.</title>
        <authorList>
            <person name="Liu L."/>
            <person name="Li L."/>
            <person name="Liang L."/>
            <person name="Zhang X."/>
            <person name="Wang T."/>
        </authorList>
    </citation>
    <scope>NUCLEOTIDE SEQUENCE [LARGE SCALE GENOMIC DNA]</scope>
    <source>
        <strain evidence="5 6">GL-C-18</strain>
    </source>
</reference>
<evidence type="ECO:0000259" key="4">
    <source>
        <dbReference type="Pfam" id="PF13579"/>
    </source>
</evidence>
<accession>A0A2P7QE25</accession>
<dbReference type="PANTHER" id="PTHR12526:SF510">
    <property type="entry name" value="D-INOSITOL 3-PHOSPHATE GLYCOSYLTRANSFERASE"/>
    <property type="match status" value="1"/>
</dbReference>
<evidence type="ECO:0000256" key="1">
    <source>
        <dbReference type="ARBA" id="ARBA00022676"/>
    </source>
</evidence>
<evidence type="ECO:0000313" key="6">
    <source>
        <dbReference type="Proteomes" id="UP000241167"/>
    </source>
</evidence>
<dbReference type="Pfam" id="PF13692">
    <property type="entry name" value="Glyco_trans_1_4"/>
    <property type="match status" value="1"/>
</dbReference>
<keyword evidence="6" id="KW-1185">Reference proteome</keyword>
<dbReference type="AlphaFoldDB" id="A0A2P7QE25"/>
<keyword evidence="2" id="KW-0808">Transferase</keyword>
<dbReference type="Proteomes" id="UP000241167">
    <property type="component" value="Unassembled WGS sequence"/>
</dbReference>
<name>A0A2P7QE25_9SPHN</name>
<evidence type="ECO:0000256" key="3">
    <source>
        <dbReference type="SAM" id="MobiDB-lite"/>
    </source>
</evidence>